<evidence type="ECO:0000256" key="1">
    <source>
        <dbReference type="SAM" id="MobiDB-lite"/>
    </source>
</evidence>
<keyword evidence="3" id="KW-1185">Reference proteome</keyword>
<dbReference type="Proteomes" id="UP001066276">
    <property type="component" value="Chromosome 2_2"/>
</dbReference>
<feature type="compositionally biased region" description="Basic residues" evidence="1">
    <location>
        <begin position="153"/>
        <end position="162"/>
    </location>
</feature>
<evidence type="ECO:0000313" key="2">
    <source>
        <dbReference type="EMBL" id="KAJ1191585.1"/>
    </source>
</evidence>
<protein>
    <submittedName>
        <fullName evidence="2">Uncharacterized protein</fullName>
    </submittedName>
</protein>
<proteinExistence type="predicted"/>
<dbReference type="AlphaFoldDB" id="A0AAV7URA0"/>
<accession>A0AAV7URA0</accession>
<dbReference type="EMBL" id="JANPWB010000004">
    <property type="protein sequence ID" value="KAJ1191585.1"/>
    <property type="molecule type" value="Genomic_DNA"/>
</dbReference>
<reference evidence="2" key="1">
    <citation type="journal article" date="2022" name="bioRxiv">
        <title>Sequencing and chromosome-scale assembly of the giantPleurodeles waltlgenome.</title>
        <authorList>
            <person name="Brown T."/>
            <person name="Elewa A."/>
            <person name="Iarovenko S."/>
            <person name="Subramanian E."/>
            <person name="Araus A.J."/>
            <person name="Petzold A."/>
            <person name="Susuki M."/>
            <person name="Suzuki K.-i.T."/>
            <person name="Hayashi T."/>
            <person name="Toyoda A."/>
            <person name="Oliveira C."/>
            <person name="Osipova E."/>
            <person name="Leigh N.D."/>
            <person name="Simon A."/>
            <person name="Yun M.H."/>
        </authorList>
    </citation>
    <scope>NUCLEOTIDE SEQUENCE</scope>
    <source>
        <strain evidence="2">20211129_DDA</strain>
        <tissue evidence="2">Liver</tissue>
    </source>
</reference>
<gene>
    <name evidence="2" type="ORF">NDU88_000901</name>
</gene>
<feature type="compositionally biased region" description="Low complexity" evidence="1">
    <location>
        <begin position="166"/>
        <end position="179"/>
    </location>
</feature>
<feature type="region of interest" description="Disordered" evidence="1">
    <location>
        <begin position="70"/>
        <end position="91"/>
    </location>
</feature>
<feature type="region of interest" description="Disordered" evidence="1">
    <location>
        <begin position="148"/>
        <end position="179"/>
    </location>
</feature>
<comment type="caution">
    <text evidence="2">The sequence shown here is derived from an EMBL/GenBank/DDBJ whole genome shotgun (WGS) entry which is preliminary data.</text>
</comment>
<sequence length="179" mass="18915">MLGPTGPCANRVPQSMQLVFTLQATRSRDVLSYLPAGPLLNRLRGPNAHLGPNASRTPLLGVVANPGPLQTAPARLAPSPSSLSSPLPGRRPLPRAATPLLLPIRRPFCILHRRGLGPFSQEPIGATRPLIRTMSLLLVGSALLPSQCPAPRASRRPQHLTRPHSDPSGLLLSGPPLGV</sequence>
<evidence type="ECO:0000313" key="3">
    <source>
        <dbReference type="Proteomes" id="UP001066276"/>
    </source>
</evidence>
<feature type="compositionally biased region" description="Low complexity" evidence="1">
    <location>
        <begin position="72"/>
        <end position="91"/>
    </location>
</feature>
<name>A0AAV7URA0_PLEWA</name>
<organism evidence="2 3">
    <name type="scientific">Pleurodeles waltl</name>
    <name type="common">Iberian ribbed newt</name>
    <dbReference type="NCBI Taxonomy" id="8319"/>
    <lineage>
        <taxon>Eukaryota</taxon>
        <taxon>Metazoa</taxon>
        <taxon>Chordata</taxon>
        <taxon>Craniata</taxon>
        <taxon>Vertebrata</taxon>
        <taxon>Euteleostomi</taxon>
        <taxon>Amphibia</taxon>
        <taxon>Batrachia</taxon>
        <taxon>Caudata</taxon>
        <taxon>Salamandroidea</taxon>
        <taxon>Salamandridae</taxon>
        <taxon>Pleurodelinae</taxon>
        <taxon>Pleurodeles</taxon>
    </lineage>
</organism>